<keyword evidence="1" id="KW-0808">Transferase</keyword>
<reference evidence="1" key="1">
    <citation type="submission" date="2018-02" db="EMBL/GenBank/DDBJ databases">
        <title>Rhizophora mucronata_Transcriptome.</title>
        <authorList>
            <person name="Meera S.P."/>
            <person name="Sreeshan A."/>
            <person name="Augustine A."/>
        </authorList>
    </citation>
    <scope>NUCLEOTIDE SEQUENCE</scope>
    <source>
        <tissue evidence="1">Leaf</tissue>
    </source>
</reference>
<name>A0A2P2JC34_RHIMU</name>
<sequence>MMLLLGQFSWEHGCTWKRRAKDREKQGPRHWCYSTLGSFEPTGQSRRCLSLILSSHGAIDLPS</sequence>
<dbReference type="GO" id="GO:0016746">
    <property type="term" value="F:acyltransferase activity"/>
    <property type="evidence" value="ECO:0007669"/>
    <property type="project" value="UniProtKB-KW"/>
</dbReference>
<proteinExistence type="predicted"/>
<dbReference type="EMBL" id="GGEC01010552">
    <property type="protein sequence ID" value="MBW91035.1"/>
    <property type="molecule type" value="Transcribed_RNA"/>
</dbReference>
<accession>A0A2P2JC34</accession>
<keyword evidence="1" id="KW-0012">Acyltransferase</keyword>
<evidence type="ECO:0000313" key="1">
    <source>
        <dbReference type="EMBL" id="MBW91035.1"/>
    </source>
</evidence>
<protein>
    <submittedName>
        <fullName evidence="1">O-acyltransferase WSD1-like</fullName>
    </submittedName>
</protein>
<dbReference type="AlphaFoldDB" id="A0A2P2JC34"/>
<organism evidence="1">
    <name type="scientific">Rhizophora mucronata</name>
    <name type="common">Asiatic mangrove</name>
    <dbReference type="NCBI Taxonomy" id="61149"/>
    <lineage>
        <taxon>Eukaryota</taxon>
        <taxon>Viridiplantae</taxon>
        <taxon>Streptophyta</taxon>
        <taxon>Embryophyta</taxon>
        <taxon>Tracheophyta</taxon>
        <taxon>Spermatophyta</taxon>
        <taxon>Magnoliopsida</taxon>
        <taxon>eudicotyledons</taxon>
        <taxon>Gunneridae</taxon>
        <taxon>Pentapetalae</taxon>
        <taxon>rosids</taxon>
        <taxon>fabids</taxon>
        <taxon>Malpighiales</taxon>
        <taxon>Rhizophoraceae</taxon>
        <taxon>Rhizophora</taxon>
    </lineage>
</organism>